<dbReference type="PROSITE" id="PS40000">
    <property type="entry name" value="DM_1"/>
    <property type="match status" value="1"/>
</dbReference>
<dbReference type="InterPro" id="IPR036407">
    <property type="entry name" value="DM_DNA-bd_sf"/>
</dbReference>
<evidence type="ECO:0000256" key="6">
    <source>
        <dbReference type="SAM" id="MobiDB-lite"/>
    </source>
</evidence>
<proteinExistence type="predicted"/>
<dbReference type="Proteomes" id="UP000549394">
    <property type="component" value="Unassembled WGS sequence"/>
</dbReference>
<dbReference type="PANTHER" id="PTHR12322">
    <property type="entry name" value="DOUBLESEX AND MAB-3 RELATED TRANSCRIPTION FACTOR DMRT"/>
    <property type="match status" value="1"/>
</dbReference>
<evidence type="ECO:0000256" key="4">
    <source>
        <dbReference type="ARBA" id="ARBA00023242"/>
    </source>
</evidence>
<feature type="compositionally biased region" description="Acidic residues" evidence="6">
    <location>
        <begin position="165"/>
        <end position="183"/>
    </location>
</feature>
<organism evidence="8 9">
    <name type="scientific">Dimorphilus gyrociliatus</name>
    <dbReference type="NCBI Taxonomy" id="2664684"/>
    <lineage>
        <taxon>Eukaryota</taxon>
        <taxon>Metazoa</taxon>
        <taxon>Spiralia</taxon>
        <taxon>Lophotrochozoa</taxon>
        <taxon>Annelida</taxon>
        <taxon>Polychaeta</taxon>
        <taxon>Polychaeta incertae sedis</taxon>
        <taxon>Dinophilidae</taxon>
        <taxon>Dimorphilus</taxon>
    </lineage>
</organism>
<dbReference type="SUPFAM" id="SSF82927">
    <property type="entry name" value="Cysteine-rich DNA binding domain, (DM domain)"/>
    <property type="match status" value="1"/>
</dbReference>
<comment type="caution">
    <text evidence="8">The sequence shown here is derived from an EMBL/GenBank/DDBJ whole genome shotgun (WGS) entry which is preliminary data.</text>
</comment>
<comment type="subcellular location">
    <subcellularLocation>
        <location evidence="5">Nucleus</location>
    </subcellularLocation>
</comment>
<dbReference type="PROSITE" id="PS50809">
    <property type="entry name" value="DM_2"/>
    <property type="match status" value="1"/>
</dbReference>
<dbReference type="InterPro" id="IPR001275">
    <property type="entry name" value="DM_DNA-bd"/>
</dbReference>
<keyword evidence="3 5" id="KW-0238">DNA-binding</keyword>
<dbReference type="GO" id="GO:0000978">
    <property type="term" value="F:RNA polymerase II cis-regulatory region sequence-specific DNA binding"/>
    <property type="evidence" value="ECO:0007669"/>
    <property type="project" value="TreeGrafter"/>
</dbReference>
<evidence type="ECO:0000256" key="3">
    <source>
        <dbReference type="ARBA" id="ARBA00023125"/>
    </source>
</evidence>
<gene>
    <name evidence="8" type="ORF">DGYR_LOCUS6931</name>
</gene>
<evidence type="ECO:0000256" key="2">
    <source>
        <dbReference type="ARBA" id="ARBA00022833"/>
    </source>
</evidence>
<evidence type="ECO:0000313" key="9">
    <source>
        <dbReference type="Proteomes" id="UP000549394"/>
    </source>
</evidence>
<dbReference type="OrthoDB" id="6162476at2759"/>
<dbReference type="AlphaFoldDB" id="A0A7I8VQR1"/>
<keyword evidence="2 5" id="KW-0862">Zinc</keyword>
<dbReference type="Pfam" id="PF00751">
    <property type="entry name" value="DM"/>
    <property type="match status" value="1"/>
</dbReference>
<evidence type="ECO:0000313" key="8">
    <source>
        <dbReference type="EMBL" id="CAD5118575.1"/>
    </source>
</evidence>
<evidence type="ECO:0000256" key="5">
    <source>
        <dbReference type="PROSITE-ProRule" id="PRU00070"/>
    </source>
</evidence>
<keyword evidence="9" id="KW-1185">Reference proteome</keyword>
<dbReference type="GO" id="GO:0005634">
    <property type="term" value="C:nucleus"/>
    <property type="evidence" value="ECO:0007669"/>
    <property type="project" value="UniProtKB-SubCell"/>
</dbReference>
<accession>A0A7I8VQR1</accession>
<feature type="compositionally biased region" description="Basic and acidic residues" evidence="6">
    <location>
        <begin position="133"/>
        <end position="143"/>
    </location>
</feature>
<dbReference type="GO" id="GO:0000981">
    <property type="term" value="F:DNA-binding transcription factor activity, RNA polymerase II-specific"/>
    <property type="evidence" value="ECO:0007669"/>
    <property type="project" value="TreeGrafter"/>
</dbReference>
<dbReference type="GO" id="GO:0046872">
    <property type="term" value="F:metal ion binding"/>
    <property type="evidence" value="ECO:0007669"/>
    <property type="project" value="UniProtKB-KW"/>
</dbReference>
<feature type="DNA-binding region" description="DM" evidence="5">
    <location>
        <begin position="25"/>
        <end position="72"/>
    </location>
</feature>
<feature type="region of interest" description="Disordered" evidence="6">
    <location>
        <begin position="115"/>
        <end position="190"/>
    </location>
</feature>
<dbReference type="SMART" id="SM00301">
    <property type="entry name" value="DM"/>
    <property type="match status" value="1"/>
</dbReference>
<dbReference type="FunFam" id="4.10.1040.10:FF:000001">
    <property type="entry name" value="doublesex- and mab-3-related transcription factor 1"/>
    <property type="match status" value="1"/>
</dbReference>
<name>A0A7I8VQR1_9ANNE</name>
<keyword evidence="4 5" id="KW-0539">Nucleus</keyword>
<keyword evidence="1 5" id="KW-0479">Metal-binding</keyword>
<dbReference type="PANTHER" id="PTHR12322:SF116">
    <property type="entry name" value="DOUBLESEX-MAB RELATED 99B"/>
    <property type="match status" value="1"/>
</dbReference>
<dbReference type="EMBL" id="CAJFCJ010000009">
    <property type="protein sequence ID" value="CAD5118575.1"/>
    <property type="molecule type" value="Genomic_DNA"/>
</dbReference>
<feature type="domain" description="DM" evidence="7">
    <location>
        <begin position="25"/>
        <end position="72"/>
    </location>
</feature>
<reference evidence="8 9" key="1">
    <citation type="submission" date="2020-08" db="EMBL/GenBank/DDBJ databases">
        <authorList>
            <person name="Hejnol A."/>
        </authorList>
    </citation>
    <scope>NUCLEOTIDE SEQUENCE [LARGE SCALE GENOMIC DNA]</scope>
</reference>
<dbReference type="CDD" id="cd14279">
    <property type="entry name" value="CUE"/>
    <property type="match status" value="1"/>
</dbReference>
<sequence length="310" mass="34020">MSDESDAPCASFVRSTDRYPRTPKCARCRNHGVVSALKGHKRFCRWRDCMCAKCTLIAERQRVMAAQVALRRQQAQEENEARELGLLYGPNGLLSLNSESLPVLDERDVKAAKLALSRSDKQKAESSSGESTVETKKVKRSDDGATTPTMVSTTPPPPQSPAMGDQDDDIDVTTDDASEEDETPEGKSLDMLRRLFPLKSTGELSRALRQHQNDALKCIEMLLKASPQNGQIGGQETPQVTLPIFSQSPFLPPGLAAFKPTSTTPRFSPLVPPRPFPLPYSPLLPSFMNGYANIFPKAGYNPFNPADNAK</sequence>
<dbReference type="GO" id="GO:0007548">
    <property type="term" value="P:sex differentiation"/>
    <property type="evidence" value="ECO:0007669"/>
    <property type="project" value="TreeGrafter"/>
</dbReference>
<evidence type="ECO:0000259" key="7">
    <source>
        <dbReference type="PROSITE" id="PS50809"/>
    </source>
</evidence>
<evidence type="ECO:0000256" key="1">
    <source>
        <dbReference type="ARBA" id="ARBA00022723"/>
    </source>
</evidence>
<dbReference type="InterPro" id="IPR026607">
    <property type="entry name" value="DMRT"/>
</dbReference>
<dbReference type="Gene3D" id="4.10.1040.10">
    <property type="entry name" value="DM DNA-binding domain"/>
    <property type="match status" value="1"/>
</dbReference>
<protein>
    <submittedName>
        <fullName evidence="8">DgyrCDS7263</fullName>
    </submittedName>
</protein>